<gene>
    <name evidence="2" type="ORF">Baya_6211</name>
</gene>
<accession>A0A556TZY9</accession>
<reference evidence="2 3" key="1">
    <citation type="journal article" date="2019" name="Genome Biol. Evol.">
        <title>Whole-Genome Sequencing of the Giant Devil Catfish, Bagarius yarrelli.</title>
        <authorList>
            <person name="Jiang W."/>
            <person name="Lv Y."/>
            <person name="Cheng L."/>
            <person name="Yang K."/>
            <person name="Chao B."/>
            <person name="Wang X."/>
            <person name="Li Y."/>
            <person name="Pan X."/>
            <person name="You X."/>
            <person name="Zhang Y."/>
            <person name="Yang J."/>
            <person name="Li J."/>
            <person name="Zhang X."/>
            <person name="Liu S."/>
            <person name="Sun C."/>
            <person name="Yang J."/>
            <person name="Shi Q."/>
        </authorList>
    </citation>
    <scope>NUCLEOTIDE SEQUENCE [LARGE SCALE GENOMIC DNA]</scope>
    <source>
        <strain evidence="2">JWS20170419001</strain>
        <tissue evidence="2">Muscle</tissue>
    </source>
</reference>
<evidence type="ECO:0000256" key="1">
    <source>
        <dbReference type="SAM" id="MobiDB-lite"/>
    </source>
</evidence>
<feature type="compositionally biased region" description="Basic and acidic residues" evidence="1">
    <location>
        <begin position="145"/>
        <end position="160"/>
    </location>
</feature>
<feature type="region of interest" description="Disordered" evidence="1">
    <location>
        <begin position="111"/>
        <end position="160"/>
    </location>
</feature>
<dbReference type="Proteomes" id="UP000319801">
    <property type="component" value="Unassembled WGS sequence"/>
</dbReference>
<name>A0A556TZY9_BAGYA</name>
<sequence>MSLTAFNPLPQIKWRPVEHSHPINVCSLVNGRARSGDRLGSGDLITLNDSFLFRRLLLFSAATDAVTTATVTQSVEQVDGGVLHTENPFNTQLPDRSANPRLIKGDRTVTEIGQQDEEDDTSVTAAEAQSRSQTLDSGNEGTAGGEKREIERLRSEKKEF</sequence>
<feature type="compositionally biased region" description="Polar residues" evidence="1">
    <location>
        <begin position="122"/>
        <end position="140"/>
    </location>
</feature>
<proteinExistence type="predicted"/>
<comment type="caution">
    <text evidence="2">The sequence shown here is derived from an EMBL/GenBank/DDBJ whole genome shotgun (WGS) entry which is preliminary data.</text>
</comment>
<evidence type="ECO:0000313" key="2">
    <source>
        <dbReference type="EMBL" id="TSL54321.1"/>
    </source>
</evidence>
<dbReference type="AlphaFoldDB" id="A0A556TZY9"/>
<protein>
    <submittedName>
        <fullName evidence="2">Uncharacterized protein</fullName>
    </submittedName>
</protein>
<organism evidence="2 3">
    <name type="scientific">Bagarius yarrelli</name>
    <name type="common">Goonch</name>
    <name type="synonym">Bagrus yarrelli</name>
    <dbReference type="NCBI Taxonomy" id="175774"/>
    <lineage>
        <taxon>Eukaryota</taxon>
        <taxon>Metazoa</taxon>
        <taxon>Chordata</taxon>
        <taxon>Craniata</taxon>
        <taxon>Vertebrata</taxon>
        <taxon>Euteleostomi</taxon>
        <taxon>Actinopterygii</taxon>
        <taxon>Neopterygii</taxon>
        <taxon>Teleostei</taxon>
        <taxon>Ostariophysi</taxon>
        <taxon>Siluriformes</taxon>
        <taxon>Sisoridae</taxon>
        <taxon>Sisorinae</taxon>
        <taxon>Bagarius</taxon>
    </lineage>
</organism>
<dbReference type="EMBL" id="VCAZ01000033">
    <property type="protein sequence ID" value="TSL54321.1"/>
    <property type="molecule type" value="Genomic_DNA"/>
</dbReference>
<evidence type="ECO:0000313" key="3">
    <source>
        <dbReference type="Proteomes" id="UP000319801"/>
    </source>
</evidence>
<keyword evidence="3" id="KW-1185">Reference proteome</keyword>